<feature type="compositionally biased region" description="Polar residues" evidence="1">
    <location>
        <begin position="45"/>
        <end position="58"/>
    </location>
</feature>
<proteinExistence type="predicted"/>
<accession>S3CRM0</accession>
<feature type="compositionally biased region" description="Low complexity" evidence="1">
    <location>
        <begin position="95"/>
        <end position="112"/>
    </location>
</feature>
<feature type="compositionally biased region" description="Basic and acidic residues" evidence="1">
    <location>
        <begin position="213"/>
        <end position="227"/>
    </location>
</feature>
<organism evidence="3 4">
    <name type="scientific">Glarea lozoyensis (strain ATCC 20868 / MF5171)</name>
    <dbReference type="NCBI Taxonomy" id="1116229"/>
    <lineage>
        <taxon>Eukaryota</taxon>
        <taxon>Fungi</taxon>
        <taxon>Dikarya</taxon>
        <taxon>Ascomycota</taxon>
        <taxon>Pezizomycotina</taxon>
        <taxon>Leotiomycetes</taxon>
        <taxon>Helotiales</taxon>
        <taxon>Helotiaceae</taxon>
        <taxon>Glarea</taxon>
    </lineage>
</organism>
<feature type="region of interest" description="Disordered" evidence="1">
    <location>
        <begin position="394"/>
        <end position="428"/>
    </location>
</feature>
<name>S3CRM0_GLAL2</name>
<evidence type="ECO:0000313" key="3">
    <source>
        <dbReference type="EMBL" id="EPE28290.1"/>
    </source>
</evidence>
<feature type="region of interest" description="Disordered" evidence="1">
    <location>
        <begin position="1"/>
        <end position="275"/>
    </location>
</feature>
<feature type="compositionally biased region" description="Polar residues" evidence="1">
    <location>
        <begin position="15"/>
        <end position="34"/>
    </location>
</feature>
<evidence type="ECO:0000256" key="1">
    <source>
        <dbReference type="SAM" id="MobiDB-lite"/>
    </source>
</evidence>
<sequence>MTRAPPPPPPRRKMNTQQTLQYLSNTSPHSNPFSDHSPGLERQLPSLSNTSPHSNPISEHSPKSQKPLARSTLNPSPPSNTQQTKVPQQPPPLPSTSQLLLAFSREQSSPPSAAQPPPTSCTPSTSSPTTQAAPQLTLSTPTQEPLSLPNQPLSATELADWKHSLKEMTEKWTSEDAPKTGAPGLGEESGKVHEHFSEQQPATTSTEETVNEEGVRGGELKGSEVTRQEIPPLSTSQPRNTPSTSLSNSAAHSQNKPLQPHHPPPDPHNFLNSYQLDIPSDPVELERRVREILERRGLGYLIKGRGLVQAQQGQDQDEAPPPQPQPQSQTPSHLQSQSPPHHHESPHELRDNTAHEALTDTAPKIEEVIRLGAQTTQAEASKIARRLEELSSLVDPHPASDSHQPKSLKPQPLSNAQKPNNQQPPAQHPLNQWHRLHMQILDSATCAPTDEDVVELRRLSREVDEMLDLDLGKYYPARQRREYIDSKRLAQGKAAERFTDMFLDGGGVQELSKTESKAFQATPDHTKISEVLRLAATTLEDEVSKLSEISSLDSGGVRELDSKATPDHTKISEVLRLAATTLEASVAKLVQESDFSSLDSEGRKEISKLESKASRATKPVPDYMKIEEVIRLGELMGKGKAAEMAEGRREGEGIRSVVYPLPTPQHQLPPPRPLKPQPRLPLPHAAHPAKPIHAYDELAEIDRLVRCLQEILKVLLKETVNPWEGVLENGGRAKGGEGQAEMRGEVALPAPQHQALHPLLQKTLNGQAINTELLKNGEIFRTSVGTGNSRVLSDEAPLECRSCWPDLPSGGRVEGGIVSSAGAGGAETGEKIASGEVASGAASAPANSSTGGTVADVGASETVTTSSKPIAKTTNTKPTTSVTKTTNKPNTTKNTTKPQTTTNSNTTKPNTTKPSPTKTTTKPNTTKSTSKPQTTTNSNTPNNTNKPNTTTKSNSIKTTNKSNTPKTTTQPQTKTPDSDDFPSNTEDFLFLAGLGIPFAVGCVCMVWWLVQWIMWMCE</sequence>
<feature type="compositionally biased region" description="Basic and acidic residues" evidence="1">
    <location>
        <begin position="341"/>
        <end position="354"/>
    </location>
</feature>
<dbReference type="eggNOG" id="ENOG502S9IS">
    <property type="taxonomic scope" value="Eukaryota"/>
</dbReference>
<dbReference type="EMBL" id="KE145368">
    <property type="protein sequence ID" value="EPE28290.1"/>
    <property type="molecule type" value="Genomic_DNA"/>
</dbReference>
<dbReference type="HOGENOM" id="CLU_296478_0_0_1"/>
<evidence type="ECO:0000256" key="2">
    <source>
        <dbReference type="SAM" id="Phobius"/>
    </source>
</evidence>
<feature type="compositionally biased region" description="Polar residues" evidence="1">
    <location>
        <begin position="136"/>
        <end position="154"/>
    </location>
</feature>
<protein>
    <submittedName>
        <fullName evidence="3">Uncharacterized protein</fullName>
    </submittedName>
</protein>
<feature type="compositionally biased region" description="Low complexity" evidence="1">
    <location>
        <begin position="415"/>
        <end position="428"/>
    </location>
</feature>
<dbReference type="Proteomes" id="UP000016922">
    <property type="component" value="Unassembled WGS sequence"/>
</dbReference>
<dbReference type="AlphaFoldDB" id="S3CRM0"/>
<dbReference type="RefSeq" id="XP_008084198.1">
    <property type="nucleotide sequence ID" value="XM_008086007.1"/>
</dbReference>
<feature type="compositionally biased region" description="Low complexity" evidence="1">
    <location>
        <begin position="326"/>
        <end position="339"/>
    </location>
</feature>
<reference evidence="3 4" key="1">
    <citation type="journal article" date="2013" name="BMC Genomics">
        <title>Genomics-driven discovery of the pneumocandin biosynthetic gene cluster in the fungus Glarea lozoyensis.</title>
        <authorList>
            <person name="Chen L."/>
            <person name="Yue Q."/>
            <person name="Zhang X."/>
            <person name="Xiang M."/>
            <person name="Wang C."/>
            <person name="Li S."/>
            <person name="Che Y."/>
            <person name="Ortiz-Lopez F.J."/>
            <person name="Bills G.F."/>
            <person name="Liu X."/>
            <person name="An Z."/>
        </authorList>
    </citation>
    <scope>NUCLEOTIDE SEQUENCE [LARGE SCALE GENOMIC DNA]</scope>
    <source>
        <strain evidence="4">ATCC 20868 / MF5171</strain>
    </source>
</reference>
<feature type="compositionally biased region" description="Low complexity" evidence="1">
    <location>
        <begin position="841"/>
        <end position="852"/>
    </location>
</feature>
<keyword evidence="2" id="KW-0472">Membrane</keyword>
<feature type="compositionally biased region" description="Basic and acidic residues" evidence="1">
    <location>
        <begin position="188"/>
        <end position="197"/>
    </location>
</feature>
<feature type="compositionally biased region" description="Basic and acidic residues" evidence="1">
    <location>
        <begin position="159"/>
        <end position="178"/>
    </location>
</feature>
<feature type="compositionally biased region" description="Low complexity" evidence="1">
    <location>
        <begin position="121"/>
        <end position="135"/>
    </location>
</feature>
<feature type="compositionally biased region" description="Low complexity" evidence="1">
    <location>
        <begin position="872"/>
        <end position="975"/>
    </location>
</feature>
<evidence type="ECO:0000313" key="4">
    <source>
        <dbReference type="Proteomes" id="UP000016922"/>
    </source>
</evidence>
<feature type="transmembrane region" description="Helical" evidence="2">
    <location>
        <begin position="988"/>
        <end position="1010"/>
    </location>
</feature>
<gene>
    <name evidence="3" type="ORF">GLAREA_09410</name>
</gene>
<keyword evidence="2" id="KW-1133">Transmembrane helix</keyword>
<keyword evidence="4" id="KW-1185">Reference proteome</keyword>
<feature type="region of interest" description="Disordered" evidence="1">
    <location>
        <begin position="300"/>
        <end position="354"/>
    </location>
</feature>
<feature type="region of interest" description="Disordered" evidence="1">
    <location>
        <begin position="841"/>
        <end position="981"/>
    </location>
</feature>
<feature type="compositionally biased region" description="Polar residues" evidence="1">
    <location>
        <begin position="233"/>
        <end position="257"/>
    </location>
</feature>
<dbReference type="GeneID" id="19468458"/>
<feature type="compositionally biased region" description="Polar residues" evidence="1">
    <location>
        <begin position="198"/>
        <end position="208"/>
    </location>
</feature>
<dbReference type="KEGG" id="glz:GLAREA_09410"/>
<keyword evidence="2" id="KW-0812">Transmembrane</keyword>